<protein>
    <submittedName>
        <fullName evidence="3">Uncharacterized protein</fullName>
    </submittedName>
</protein>
<proteinExistence type="predicted"/>
<evidence type="ECO:0000313" key="4">
    <source>
        <dbReference type="EMBL" id="KAG0500164.1"/>
    </source>
</evidence>
<evidence type="ECO:0000313" key="5">
    <source>
        <dbReference type="Proteomes" id="UP000636800"/>
    </source>
</evidence>
<dbReference type="Proteomes" id="UP000636800">
    <property type="component" value="Chromosome 1"/>
</dbReference>
<dbReference type="PANTHER" id="PTHR31903:SF6">
    <property type="entry name" value="F12F1.11-RELATED"/>
    <property type="match status" value="1"/>
</dbReference>
<dbReference type="Proteomes" id="UP000639772">
    <property type="component" value="Chromosome 1"/>
</dbReference>
<dbReference type="PANTHER" id="PTHR31903">
    <property type="entry name" value="F12F1.11-RELATED"/>
    <property type="match status" value="1"/>
</dbReference>
<keyword evidence="5" id="KW-1185">Reference proteome</keyword>
<dbReference type="OrthoDB" id="1937859at2759"/>
<feature type="signal peptide" evidence="2">
    <location>
        <begin position="1"/>
        <end position="38"/>
    </location>
</feature>
<organism evidence="3 5">
    <name type="scientific">Vanilla planifolia</name>
    <name type="common">Vanilla</name>
    <dbReference type="NCBI Taxonomy" id="51239"/>
    <lineage>
        <taxon>Eukaryota</taxon>
        <taxon>Viridiplantae</taxon>
        <taxon>Streptophyta</taxon>
        <taxon>Embryophyta</taxon>
        <taxon>Tracheophyta</taxon>
        <taxon>Spermatophyta</taxon>
        <taxon>Magnoliopsida</taxon>
        <taxon>Liliopsida</taxon>
        <taxon>Asparagales</taxon>
        <taxon>Orchidaceae</taxon>
        <taxon>Vanilloideae</taxon>
        <taxon>Vanilleae</taxon>
        <taxon>Vanilla</taxon>
    </lineage>
</organism>
<name>A0A835RNR4_VANPL</name>
<evidence type="ECO:0000256" key="1">
    <source>
        <dbReference type="SAM" id="MobiDB-lite"/>
    </source>
</evidence>
<feature type="chain" id="PRO_5033642998" evidence="2">
    <location>
        <begin position="39"/>
        <end position="211"/>
    </location>
</feature>
<evidence type="ECO:0000313" key="6">
    <source>
        <dbReference type="Proteomes" id="UP000639772"/>
    </source>
</evidence>
<gene>
    <name evidence="3" type="ORF">HPP92_000222</name>
    <name evidence="4" type="ORF">HPP92_000236</name>
</gene>
<evidence type="ECO:0000313" key="3">
    <source>
        <dbReference type="EMBL" id="KAG0495531.1"/>
    </source>
</evidence>
<dbReference type="AlphaFoldDB" id="A0A835RNR4"/>
<sequence>MKKLCNRKAKKIHAAALPSSPFELLAFLPSALLTLAAALSPEEREVVFYLLSSGEASVALAPQTSLAWRKETHLVPPHRRPIHPPEIGCGCFGCYKSFWSRWDTSPNRLVIHRILDAVEEVAELPPLSGGGRRRRHPRLPRDLIWGMSAAAVASDFVVENGVPSDDDGGDGGSEGAYGQAEVGAGVDDDVRNPVTTLVGFIRERVLGVWNY</sequence>
<comment type="caution">
    <text evidence="3">The sequence shown here is derived from an EMBL/GenBank/DDBJ whole genome shotgun (WGS) entry which is preliminary data.</text>
</comment>
<keyword evidence="2" id="KW-0732">Signal</keyword>
<dbReference type="EMBL" id="JADCNL010000001">
    <property type="protein sequence ID" value="KAG0495531.1"/>
    <property type="molecule type" value="Genomic_DNA"/>
</dbReference>
<feature type="region of interest" description="Disordered" evidence="1">
    <location>
        <begin position="159"/>
        <end position="184"/>
    </location>
</feature>
<evidence type="ECO:0000256" key="2">
    <source>
        <dbReference type="SAM" id="SignalP"/>
    </source>
</evidence>
<dbReference type="EMBL" id="JADCNM010000001">
    <property type="protein sequence ID" value="KAG0500164.1"/>
    <property type="molecule type" value="Genomic_DNA"/>
</dbReference>
<reference evidence="5 6" key="1">
    <citation type="journal article" date="2020" name="Nat. Food">
        <title>A phased Vanilla planifolia genome enables genetic improvement of flavour and production.</title>
        <authorList>
            <person name="Hasing T."/>
            <person name="Tang H."/>
            <person name="Brym M."/>
            <person name="Khazi F."/>
            <person name="Huang T."/>
            <person name="Chambers A.H."/>
        </authorList>
    </citation>
    <scope>NUCLEOTIDE SEQUENCE [LARGE SCALE GENOMIC DNA]</scope>
    <source>
        <tissue evidence="3">Leaf</tissue>
    </source>
</reference>
<accession>A0A835RNR4</accession>